<evidence type="ECO:0000313" key="1">
    <source>
        <dbReference type="EMBL" id="GGD25782.1"/>
    </source>
</evidence>
<reference evidence="1" key="2">
    <citation type="submission" date="2020-09" db="EMBL/GenBank/DDBJ databases">
        <authorList>
            <person name="Sun Q."/>
            <person name="Zhou Y."/>
        </authorList>
    </citation>
    <scope>NUCLEOTIDE SEQUENCE</scope>
    <source>
        <strain evidence="1">CGMCC 1.12506</strain>
    </source>
</reference>
<reference evidence="1" key="1">
    <citation type="journal article" date="2014" name="Int. J. Syst. Evol. Microbiol.">
        <title>Complete genome sequence of Corynebacterium casei LMG S-19264T (=DSM 44701T), isolated from a smear-ripened cheese.</title>
        <authorList>
            <consortium name="US DOE Joint Genome Institute (JGI-PGF)"/>
            <person name="Walter F."/>
            <person name="Albersmeier A."/>
            <person name="Kalinowski J."/>
            <person name="Ruckert C."/>
        </authorList>
    </citation>
    <scope>NUCLEOTIDE SEQUENCE</scope>
    <source>
        <strain evidence="1">CGMCC 1.12506</strain>
    </source>
</reference>
<protein>
    <recommendedName>
        <fullName evidence="3">Transcription elongation factor, GreA/GreB, C-term</fullName>
    </recommendedName>
</protein>
<dbReference type="AlphaFoldDB" id="A0A916Y0X7"/>
<comment type="caution">
    <text evidence="1">The sequence shown here is derived from an EMBL/GenBank/DDBJ whole genome shotgun (WGS) entry which is preliminary data.</text>
</comment>
<proteinExistence type="predicted"/>
<name>A0A916Y0X7_9FLAO</name>
<dbReference type="Proteomes" id="UP000625735">
    <property type="component" value="Unassembled WGS sequence"/>
</dbReference>
<accession>A0A916Y0X7</accession>
<dbReference type="EMBL" id="BMFG01000005">
    <property type="protein sequence ID" value="GGD25782.1"/>
    <property type="molecule type" value="Genomic_DNA"/>
</dbReference>
<sequence length="147" mass="16513">MKQQIIQHYNQYLNDRITSLREMIVGLTEDSKNDAKGSAGDKHETGLAMMHLEQEKLNQKLSEVLATQHKFLKIDYTISSNQVVLGSLVQANDTFFLMAVALPKIEVEGKSVFGMSPQSPLGELFMGREINESITFNGKNYSIISIF</sequence>
<evidence type="ECO:0008006" key="3">
    <source>
        <dbReference type="Google" id="ProtNLM"/>
    </source>
</evidence>
<dbReference type="RefSeq" id="WP_188361923.1">
    <property type="nucleotide sequence ID" value="NZ_BMFG01000005.1"/>
</dbReference>
<organism evidence="1 2">
    <name type="scientific">Flavobacterium orientale</name>
    <dbReference type="NCBI Taxonomy" id="1756020"/>
    <lineage>
        <taxon>Bacteria</taxon>
        <taxon>Pseudomonadati</taxon>
        <taxon>Bacteroidota</taxon>
        <taxon>Flavobacteriia</taxon>
        <taxon>Flavobacteriales</taxon>
        <taxon>Flavobacteriaceae</taxon>
        <taxon>Flavobacterium</taxon>
    </lineage>
</organism>
<gene>
    <name evidence="1" type="ORF">GCM10011343_14820</name>
</gene>
<evidence type="ECO:0000313" key="2">
    <source>
        <dbReference type="Proteomes" id="UP000625735"/>
    </source>
</evidence>
<keyword evidence="2" id="KW-1185">Reference proteome</keyword>